<accession>A0A5C6C5D1</accession>
<dbReference type="AlphaFoldDB" id="A0A5C6C5D1"/>
<protein>
    <submittedName>
        <fullName evidence="8">Redoxin</fullName>
    </submittedName>
</protein>
<keyword evidence="5" id="KW-0676">Redox-active center</keyword>
<keyword evidence="4" id="KW-1015">Disulfide bond</keyword>
<dbReference type="PANTHER" id="PTHR42801:SF4">
    <property type="entry name" value="AHPC_TSA FAMILY PROTEIN"/>
    <property type="match status" value="1"/>
</dbReference>
<dbReference type="GO" id="GO:0005737">
    <property type="term" value="C:cytoplasm"/>
    <property type="evidence" value="ECO:0007669"/>
    <property type="project" value="TreeGrafter"/>
</dbReference>
<keyword evidence="2" id="KW-0049">Antioxidant</keyword>
<dbReference type="EMBL" id="SJPU01000001">
    <property type="protein sequence ID" value="TWU19388.1"/>
    <property type="molecule type" value="Genomic_DNA"/>
</dbReference>
<proteinExistence type="predicted"/>
<evidence type="ECO:0000256" key="2">
    <source>
        <dbReference type="ARBA" id="ARBA00022862"/>
    </source>
</evidence>
<feature type="domain" description="Thioredoxin" evidence="7">
    <location>
        <begin position="34"/>
        <end position="192"/>
    </location>
</feature>
<keyword evidence="6" id="KW-0732">Signal</keyword>
<dbReference type="GO" id="GO:0008379">
    <property type="term" value="F:thioredoxin peroxidase activity"/>
    <property type="evidence" value="ECO:0007669"/>
    <property type="project" value="TreeGrafter"/>
</dbReference>
<dbReference type="Pfam" id="PF08534">
    <property type="entry name" value="Redoxin"/>
    <property type="match status" value="1"/>
</dbReference>
<keyword evidence="3" id="KW-0560">Oxidoreductase</keyword>
<feature type="signal peptide" evidence="6">
    <location>
        <begin position="1"/>
        <end position="20"/>
    </location>
</feature>
<dbReference type="SUPFAM" id="SSF52833">
    <property type="entry name" value="Thioredoxin-like"/>
    <property type="match status" value="1"/>
</dbReference>
<evidence type="ECO:0000256" key="4">
    <source>
        <dbReference type="ARBA" id="ARBA00023157"/>
    </source>
</evidence>
<comment type="caution">
    <text evidence="8">The sequence shown here is derived from an EMBL/GenBank/DDBJ whole genome shotgun (WGS) entry which is preliminary data.</text>
</comment>
<organism evidence="8 9">
    <name type="scientific">Allorhodopirellula heiligendammensis</name>
    <dbReference type="NCBI Taxonomy" id="2714739"/>
    <lineage>
        <taxon>Bacteria</taxon>
        <taxon>Pseudomonadati</taxon>
        <taxon>Planctomycetota</taxon>
        <taxon>Planctomycetia</taxon>
        <taxon>Pirellulales</taxon>
        <taxon>Pirellulaceae</taxon>
        <taxon>Allorhodopirellula</taxon>
    </lineage>
</organism>
<dbReference type="PROSITE" id="PS51352">
    <property type="entry name" value="THIOREDOXIN_2"/>
    <property type="match status" value="1"/>
</dbReference>
<dbReference type="PANTHER" id="PTHR42801">
    <property type="entry name" value="THIOREDOXIN-DEPENDENT PEROXIDE REDUCTASE"/>
    <property type="match status" value="1"/>
</dbReference>
<keyword evidence="9" id="KW-1185">Reference proteome</keyword>
<feature type="chain" id="PRO_5022886626" evidence="6">
    <location>
        <begin position="21"/>
        <end position="192"/>
    </location>
</feature>
<dbReference type="Gene3D" id="3.40.30.10">
    <property type="entry name" value="Glutaredoxin"/>
    <property type="match status" value="1"/>
</dbReference>
<evidence type="ECO:0000313" key="9">
    <source>
        <dbReference type="Proteomes" id="UP000319908"/>
    </source>
</evidence>
<dbReference type="Proteomes" id="UP000319908">
    <property type="component" value="Unassembled WGS sequence"/>
</dbReference>
<dbReference type="InterPro" id="IPR013740">
    <property type="entry name" value="Redoxin"/>
</dbReference>
<dbReference type="InterPro" id="IPR050924">
    <property type="entry name" value="Peroxiredoxin_BCP/PrxQ"/>
</dbReference>
<reference evidence="8 9" key="1">
    <citation type="journal article" date="2020" name="Antonie Van Leeuwenhoek">
        <title>Rhodopirellula heiligendammensis sp. nov., Rhodopirellula pilleata sp. nov., and Rhodopirellula solitaria sp. nov. isolated from natural or artificial marine surfaces in Northern Germany and California, USA, and emended description of the genus Rhodopirellula.</title>
        <authorList>
            <person name="Kallscheuer N."/>
            <person name="Wiegand S."/>
            <person name="Jogler M."/>
            <person name="Boedeker C."/>
            <person name="Peeters S.H."/>
            <person name="Rast P."/>
            <person name="Heuer A."/>
            <person name="Jetten M.S.M."/>
            <person name="Rohde M."/>
            <person name="Jogler C."/>
        </authorList>
    </citation>
    <scope>NUCLEOTIDE SEQUENCE [LARGE SCALE GENOMIC DNA]</scope>
    <source>
        <strain evidence="8 9">Poly21</strain>
    </source>
</reference>
<name>A0A5C6C5D1_9BACT</name>
<dbReference type="InterPro" id="IPR036249">
    <property type="entry name" value="Thioredoxin-like_sf"/>
</dbReference>
<dbReference type="InterPro" id="IPR013766">
    <property type="entry name" value="Thioredoxin_domain"/>
</dbReference>
<gene>
    <name evidence="8" type="ORF">Poly21_15610</name>
</gene>
<evidence type="ECO:0000256" key="5">
    <source>
        <dbReference type="ARBA" id="ARBA00023284"/>
    </source>
</evidence>
<evidence type="ECO:0000256" key="6">
    <source>
        <dbReference type="SAM" id="SignalP"/>
    </source>
</evidence>
<sequence length="192" mass="20401">MRIALCSFVLATTVAVPAFAQSSVDNPGAAAAKLQKGEPAQNFRLPAVAGELSGEVELSEVNADGAVVVVVLRGYPGYQCPACSAQVADLIKHADQFAAKNARVLLIYPGAKTQLAQHADEFLHGTKLPKPFTFLLDPGYEFTNAYGLRWDAPRETAYPSTIVVDESGKITFVKVSNSHRGRVSATDVLAAL</sequence>
<keyword evidence="1" id="KW-0575">Peroxidase</keyword>
<evidence type="ECO:0000259" key="7">
    <source>
        <dbReference type="PROSITE" id="PS51352"/>
    </source>
</evidence>
<evidence type="ECO:0000256" key="3">
    <source>
        <dbReference type="ARBA" id="ARBA00023002"/>
    </source>
</evidence>
<dbReference type="GO" id="GO:0045454">
    <property type="term" value="P:cell redox homeostasis"/>
    <property type="evidence" value="ECO:0007669"/>
    <property type="project" value="TreeGrafter"/>
</dbReference>
<dbReference type="GO" id="GO:0034599">
    <property type="term" value="P:cellular response to oxidative stress"/>
    <property type="evidence" value="ECO:0007669"/>
    <property type="project" value="TreeGrafter"/>
</dbReference>
<evidence type="ECO:0000313" key="8">
    <source>
        <dbReference type="EMBL" id="TWU19388.1"/>
    </source>
</evidence>
<evidence type="ECO:0000256" key="1">
    <source>
        <dbReference type="ARBA" id="ARBA00022559"/>
    </source>
</evidence>